<organism evidence="2">
    <name type="scientific">Streptomyces sp. R33</name>
    <dbReference type="NCBI Taxonomy" id="3238629"/>
    <lineage>
        <taxon>Bacteria</taxon>
        <taxon>Bacillati</taxon>
        <taxon>Actinomycetota</taxon>
        <taxon>Actinomycetes</taxon>
        <taxon>Kitasatosporales</taxon>
        <taxon>Streptomycetaceae</taxon>
        <taxon>Streptomyces</taxon>
    </lineage>
</organism>
<proteinExistence type="predicted"/>
<dbReference type="AlphaFoldDB" id="A0AB39YGI9"/>
<feature type="region of interest" description="Disordered" evidence="1">
    <location>
        <begin position="1"/>
        <end position="29"/>
    </location>
</feature>
<sequence>MGGVFAFHGGSPREVGRPGEPGGILHFRP</sequence>
<name>A0AB39YGI9_9ACTN</name>
<dbReference type="EMBL" id="CP165727">
    <property type="protein sequence ID" value="XDV68710.1"/>
    <property type="molecule type" value="Genomic_DNA"/>
</dbReference>
<dbReference type="RefSeq" id="WP_240805610.1">
    <property type="nucleotide sequence ID" value="NZ_CP165727.1"/>
</dbReference>
<protein>
    <submittedName>
        <fullName evidence="2">Uncharacterized protein</fullName>
    </submittedName>
</protein>
<reference evidence="2" key="1">
    <citation type="submission" date="2024-08" db="EMBL/GenBank/DDBJ databases">
        <authorList>
            <person name="Yu S.T."/>
        </authorList>
    </citation>
    <scope>NUCLEOTIDE SEQUENCE</scope>
    <source>
        <strain evidence="2">R33</strain>
    </source>
</reference>
<evidence type="ECO:0000313" key="2">
    <source>
        <dbReference type="EMBL" id="XDV68710.1"/>
    </source>
</evidence>
<evidence type="ECO:0000256" key="1">
    <source>
        <dbReference type="SAM" id="MobiDB-lite"/>
    </source>
</evidence>
<gene>
    <name evidence="2" type="ORF">AB5J51_01825</name>
</gene>
<accession>A0AB39YGI9</accession>